<protein>
    <submittedName>
        <fullName evidence="1">Uncharacterized protein</fullName>
    </submittedName>
</protein>
<dbReference type="Proteomes" id="UP001172386">
    <property type="component" value="Unassembled WGS sequence"/>
</dbReference>
<accession>A0ACC3A6Q6</accession>
<name>A0ACC3A6Q6_9EURO</name>
<gene>
    <name evidence="1" type="ORF">H2198_005163</name>
</gene>
<comment type="caution">
    <text evidence="1">The sequence shown here is derived from an EMBL/GenBank/DDBJ whole genome shotgun (WGS) entry which is preliminary data.</text>
</comment>
<organism evidence="1 2">
    <name type="scientific">Neophaeococcomyces mojaviensis</name>
    <dbReference type="NCBI Taxonomy" id="3383035"/>
    <lineage>
        <taxon>Eukaryota</taxon>
        <taxon>Fungi</taxon>
        <taxon>Dikarya</taxon>
        <taxon>Ascomycota</taxon>
        <taxon>Pezizomycotina</taxon>
        <taxon>Eurotiomycetes</taxon>
        <taxon>Chaetothyriomycetidae</taxon>
        <taxon>Chaetothyriales</taxon>
        <taxon>Chaetothyriales incertae sedis</taxon>
        <taxon>Neophaeococcomyces</taxon>
    </lineage>
</organism>
<dbReference type="EMBL" id="JAPDRQ010000083">
    <property type="protein sequence ID" value="KAJ9656107.1"/>
    <property type="molecule type" value="Genomic_DNA"/>
</dbReference>
<keyword evidence="2" id="KW-1185">Reference proteome</keyword>
<reference evidence="1" key="1">
    <citation type="submission" date="2022-10" db="EMBL/GenBank/DDBJ databases">
        <title>Culturing micro-colonial fungi from biological soil crusts in the Mojave desert and describing Neophaeococcomyces mojavensis, and introducing the new genera and species Taxawa tesnikishii.</title>
        <authorList>
            <person name="Kurbessoian T."/>
            <person name="Stajich J.E."/>
        </authorList>
    </citation>
    <scope>NUCLEOTIDE SEQUENCE</scope>
    <source>
        <strain evidence="1">JES_112</strain>
    </source>
</reference>
<sequence length="725" mass="77575">MIGTTKSILRVACYLLLTALAQVSWAQFPKLTANGLTTIPSPLNPNITISFKSPPFGTCTTVFRTQKQYTGYVHLPPNILTPTQGNYAINTFFWFVEARQVPENAPLTVFINGGPGSSSMVGLFQELGPCRVVEIDQGTLGTIAREWGWDRSSNMLFVDQPTQVGFSYDVLTNMSLNLLDETLSAPPSTVPASQPSYTFLNGTFGSGNQSATANTSSIAAQSMWHFLQGFLSTFPQYNPAVRSSGNFSGTVGINLFTESYGGRYGPAMASFFAQQNALRRQDPVLSNRTLEIELTSLGILNGWIDLAVQTPYFPRFAFNNTYRIQAISQIQQLNALNSWSGAGGCQQQTNACRALSLDDKANVSYANQVCSQAQTYCETNVVAPFYGSGRSVYDISQNALSPFPDSLYLDYLNQADVQQSIGVPVNYTQDSLTVYDSFLGTGDYSRGGILQDIVSLLEQGVRVALIYGDRDYICNWLGGEAASFAIAGAMGPAYLPWYSAGYAPIVTNDSYIGGVVREFGNLSFSRIYDAGHLVAAYQPETAFTVFSRVIKGTGVSLGQPVDRSNFVSYGDSNATHTNSAVDSASPACYLRAMNSTCNTDQKNVIANRGGVIINGVLYSQSSNWLPPAASISTIAGRPTVPPSSVLMSAPPSSSQSSSQTLSGGARSSTTIPTGVFTATGVPTSTSSSVAAATGIIHAEIFASPDGKTMTILAASFFSYGMMLFS</sequence>
<evidence type="ECO:0000313" key="2">
    <source>
        <dbReference type="Proteomes" id="UP001172386"/>
    </source>
</evidence>
<evidence type="ECO:0000313" key="1">
    <source>
        <dbReference type="EMBL" id="KAJ9656107.1"/>
    </source>
</evidence>
<proteinExistence type="predicted"/>